<feature type="domain" description="Vacuolar protein sorting-associated protein 8 central" evidence="3">
    <location>
        <begin position="561"/>
        <end position="757"/>
    </location>
</feature>
<name>A0A9W8IJ74_9FUNG</name>
<gene>
    <name evidence="5" type="ORF">GGH94_002377</name>
</gene>
<dbReference type="EMBL" id="JANBUY010000065">
    <property type="protein sequence ID" value="KAJ2865236.1"/>
    <property type="molecule type" value="Genomic_DNA"/>
</dbReference>
<evidence type="ECO:0000313" key="5">
    <source>
        <dbReference type="EMBL" id="KAJ2865236.1"/>
    </source>
</evidence>
<feature type="compositionally biased region" description="Low complexity" evidence="2">
    <location>
        <begin position="1"/>
        <end position="20"/>
    </location>
</feature>
<comment type="caution">
    <text evidence="5">The sequence shown here is derived from an EMBL/GenBank/DDBJ whole genome shotgun (WGS) entry which is preliminary data.</text>
</comment>
<evidence type="ECO:0000259" key="4">
    <source>
        <dbReference type="Pfam" id="PF25066"/>
    </source>
</evidence>
<evidence type="ECO:0000313" key="6">
    <source>
        <dbReference type="Proteomes" id="UP001140074"/>
    </source>
</evidence>
<dbReference type="Pfam" id="PF25066">
    <property type="entry name" value="TPR_VPS8_2"/>
    <property type="match status" value="1"/>
</dbReference>
<feature type="region of interest" description="Disordered" evidence="2">
    <location>
        <begin position="1007"/>
        <end position="1027"/>
    </location>
</feature>
<dbReference type="InterPro" id="IPR045111">
    <property type="entry name" value="Vps41/Vps8"/>
</dbReference>
<dbReference type="SUPFAM" id="SSF50978">
    <property type="entry name" value="WD40 repeat-like"/>
    <property type="match status" value="1"/>
</dbReference>
<dbReference type="GO" id="GO:0005770">
    <property type="term" value="C:late endosome"/>
    <property type="evidence" value="ECO:0007669"/>
    <property type="project" value="TreeGrafter"/>
</dbReference>
<evidence type="ECO:0008006" key="7">
    <source>
        <dbReference type="Google" id="ProtNLM"/>
    </source>
</evidence>
<dbReference type="Gene3D" id="2.130.10.10">
    <property type="entry name" value="YVTN repeat-like/Quinoprotein amine dehydrogenase"/>
    <property type="match status" value="1"/>
</dbReference>
<dbReference type="PANTHER" id="PTHR12616">
    <property type="entry name" value="VACUOLAR PROTEIN SORTING VPS41"/>
    <property type="match status" value="1"/>
</dbReference>
<dbReference type="InterPro" id="IPR059070">
    <property type="entry name" value="TPR_VPS8_2"/>
</dbReference>
<feature type="region of interest" description="Disordered" evidence="2">
    <location>
        <begin position="1"/>
        <end position="21"/>
    </location>
</feature>
<organism evidence="5 6">
    <name type="scientific">Coemansia aciculifera</name>
    <dbReference type="NCBI Taxonomy" id="417176"/>
    <lineage>
        <taxon>Eukaryota</taxon>
        <taxon>Fungi</taxon>
        <taxon>Fungi incertae sedis</taxon>
        <taxon>Zoopagomycota</taxon>
        <taxon>Kickxellomycotina</taxon>
        <taxon>Kickxellomycetes</taxon>
        <taxon>Kickxellales</taxon>
        <taxon>Kickxellaceae</taxon>
        <taxon>Coemansia</taxon>
    </lineage>
</organism>
<keyword evidence="6" id="KW-1185">Reference proteome</keyword>
<dbReference type="PANTHER" id="PTHR12616:SF8">
    <property type="entry name" value="VACUOLAR PROTEIN SORTING-ASSOCIATED PROTEIN 8 HOMOLOG"/>
    <property type="match status" value="1"/>
</dbReference>
<accession>A0A9W8IJ74</accession>
<sequence length="1540" mass="169441">MDVDTSISSTPLSTLESSPETEYESRIANLNSTPVQCTTEHFSWRQLTDLSEKIPELQEQFGQISASCMGDCVALGTVRGLVVVTDYLGRVKAMLGSPTSSYGEVSAVAFSADYLALVAGYASGYVVVWDWAKGTTVSVSRPLQPSDGPGVAGHPVDMAVTFVGFIGASKHRYISSSAGGYVLYHHIVRRLLTTMSTVQLSSPDQTADILFEAAPLAYGGYECATDDLGLVAVLTSAHLTIFKTRHGVEQRYRQGCQPPTIGGNAKKQRPFTKRPYAGCLSWLPALKHQRAATATDPAASHFTLPKLAYSWGSSIHVLALELDHKVAANGAPLDSSGSLARLRFEPVSKWEAIEDVVFCRWIDADVLLYMTRSQRMFVFETRLRQETEVSASPPGSIAGRPWVTLATGVEAEPSYAQVMSVCRRRVFAVCGESSVYTGRLLAWTERLELLVEQNRHVDAITLATGFYQGRTGQIVVGLPRQKQGSTNAALEKRRHTLVGSKLVDLMRAALRQTFEDKHVGDSLVRALASVCVVACLAIDNQSLLFSEVFERYTANPRRTRMYLETIEPFILSGDIARLPPQILNAMVDSYGATPQLVRRLGELLMNLRLSPGEFDIDRVLNSCRQHRLWRTFARVWLSMGDPVAPVISILAAASSEDDMSSDRSVFAGEDGDDDEAPGIVIFDYLDMVIRGRRYPDGKPIRPQTVAEQYSTLVTELVLPPVEMTSRSYSSDELQTTFSTLLALLNLGADRLLVTLNHVLGDPFTGLVNFIVKPEAGGMPSKHSDRSLRRASQVKSFMQLVVDTFFVLATSAGREQPELLTRRQNGLVSSFALTLYATRFPLIYLTDESVDKWSSILLQLDDPSTRVEREYAFELLFKLNPPQSYDDYIEPTRQAGFFRVLESIYRTLEQYDLALRTYLDHPEYVYHRAVFSAIKELAASRRPKALEGIAEFARGSAVELVEIDAESFVNTVEAVSSLSHGIIVTALANQAQAQFAYLRALLDPTPEALSRSPDHQRSAVTVTDERAPPNIGLSDEQHIVVYPFRSLVPDSEQRSNKHPQEYHERYLGLMCQYNPGNVLAYLRQHADLSPEPFRLAYVQSICSKHGVSDGLVWVLMRLGDFSGALTTLTAQMDQETERMRAAVPVTLNEDEGGEEEKTSVLGDADRERLVDHLDRTAHEVDGCVNVCRTALSKLGKDVAAQSAHCHDPDTPMSSDVAAKAQSEYRALVSTQLCDLWLALLRKALGYLHHTSRTLDGLATGDVATREAWQLVSKRQRWMLQSVLDALIFAASSASSLISLRHIIQQLLASSPAPGSVPSPQKQIGAGRSLDIAEIQHLLTVAVSAYKTEAQLMALTNVLVDYDLFTTFAQLVRSQKQGWHVAPGSAASSGAETGVLGRHASGGGYLCCNKCGERIFNDQRQSRAMAGLRKQMGQYYDSSSLRMLDLHVFEDASAQWQWIKLRSASTTYDEFLSNSNGRIGGSSSNGNSAQRVVLFKCGHGFHWSCLASTTDDDAAAKRLSGTTSHHHHQLACLCCPGRAASA</sequence>
<protein>
    <recommendedName>
        <fullName evidence="7">Vacuolar protein sorting-associated protein 8 central domain-containing protein</fullName>
    </recommendedName>
</protein>
<reference evidence="5" key="1">
    <citation type="submission" date="2022-07" db="EMBL/GenBank/DDBJ databases">
        <title>Phylogenomic reconstructions and comparative analyses of Kickxellomycotina fungi.</title>
        <authorList>
            <person name="Reynolds N.K."/>
            <person name="Stajich J.E."/>
            <person name="Barry K."/>
            <person name="Grigoriev I.V."/>
            <person name="Crous P."/>
            <person name="Smith M.E."/>
        </authorList>
    </citation>
    <scope>NUCLEOTIDE SEQUENCE</scope>
    <source>
        <strain evidence="5">RSA 476</strain>
    </source>
</reference>
<dbReference type="Pfam" id="PF12816">
    <property type="entry name" value="TPR_Vps8"/>
    <property type="match status" value="1"/>
</dbReference>
<feature type="domain" description="VPS8-like TPR-like repeats" evidence="4">
    <location>
        <begin position="1228"/>
        <end position="1371"/>
    </location>
</feature>
<evidence type="ECO:0000259" key="3">
    <source>
        <dbReference type="Pfam" id="PF12816"/>
    </source>
</evidence>
<evidence type="ECO:0000256" key="1">
    <source>
        <dbReference type="ARBA" id="ARBA00009422"/>
    </source>
</evidence>
<feature type="compositionally biased region" description="Basic and acidic residues" evidence="2">
    <location>
        <begin position="1011"/>
        <end position="1026"/>
    </location>
</feature>
<dbReference type="InterPro" id="IPR036322">
    <property type="entry name" value="WD40_repeat_dom_sf"/>
</dbReference>
<dbReference type="InterPro" id="IPR015943">
    <property type="entry name" value="WD40/YVTN_repeat-like_dom_sf"/>
</dbReference>
<dbReference type="GO" id="GO:0006623">
    <property type="term" value="P:protein targeting to vacuole"/>
    <property type="evidence" value="ECO:0007669"/>
    <property type="project" value="InterPro"/>
</dbReference>
<dbReference type="Pfam" id="PF23410">
    <property type="entry name" value="Beta-prop_VPS8"/>
    <property type="match status" value="1"/>
</dbReference>
<dbReference type="InterPro" id="IPR025941">
    <property type="entry name" value="Vps8_central_dom"/>
</dbReference>
<dbReference type="GO" id="GO:0030897">
    <property type="term" value="C:HOPS complex"/>
    <property type="evidence" value="ECO:0007669"/>
    <property type="project" value="TreeGrafter"/>
</dbReference>
<evidence type="ECO:0000256" key="2">
    <source>
        <dbReference type="SAM" id="MobiDB-lite"/>
    </source>
</evidence>
<dbReference type="GO" id="GO:0034058">
    <property type="term" value="P:endosomal vesicle fusion"/>
    <property type="evidence" value="ECO:0007669"/>
    <property type="project" value="TreeGrafter"/>
</dbReference>
<comment type="similarity">
    <text evidence="1">Belongs to the VPS8 family.</text>
</comment>
<proteinExistence type="inferred from homology"/>
<dbReference type="Proteomes" id="UP001140074">
    <property type="component" value="Unassembled WGS sequence"/>
</dbReference>